<feature type="domain" description="Pyruvate carboxyltransferase" evidence="9">
    <location>
        <begin position="6"/>
        <end position="257"/>
    </location>
</feature>
<dbReference type="PROSITE" id="PS00816">
    <property type="entry name" value="AIPM_HOMOCIT_SYNTH_2"/>
    <property type="match status" value="1"/>
</dbReference>
<evidence type="ECO:0000256" key="4">
    <source>
        <dbReference type="ARBA" id="ARBA00020735"/>
    </source>
</evidence>
<dbReference type="Pfam" id="PF00682">
    <property type="entry name" value="HMGL-like"/>
    <property type="match status" value="1"/>
</dbReference>
<dbReference type="PANTHER" id="PTHR42880:SF1">
    <property type="entry name" value="ISOPROPYLMALATE_HOMOCITRATE_CITRAMALATE SYNTHASE FAMILY PROTEIN"/>
    <property type="match status" value="1"/>
</dbReference>
<evidence type="ECO:0000313" key="10">
    <source>
        <dbReference type="EMBL" id="NML16097.1"/>
    </source>
</evidence>
<dbReference type="RefSeq" id="WP_169160992.1">
    <property type="nucleotide sequence ID" value="NZ_JABBFW010000008.1"/>
</dbReference>
<comment type="caution">
    <text evidence="10">The sequence shown here is derived from an EMBL/GenBank/DDBJ whole genome shotgun (WGS) entry which is preliminary data.</text>
</comment>
<comment type="similarity">
    <text evidence="2 7">Belongs to the alpha-IPM synthase/homocitrate synthase family.</text>
</comment>
<dbReference type="PROSITE" id="PS50991">
    <property type="entry name" value="PYR_CT"/>
    <property type="match status" value="1"/>
</dbReference>
<dbReference type="SUPFAM" id="SSF51569">
    <property type="entry name" value="Aldolase"/>
    <property type="match status" value="1"/>
</dbReference>
<protein>
    <recommendedName>
        <fullName evidence="4 8">Homocitrate synthase</fullName>
        <ecNumber evidence="3 8">2.3.3.14</ecNumber>
    </recommendedName>
</protein>
<name>A0A848F7M0_9BURK</name>
<dbReference type="GO" id="GO:0019752">
    <property type="term" value="P:carboxylic acid metabolic process"/>
    <property type="evidence" value="ECO:0007669"/>
    <property type="project" value="UniProtKB-UniRule"/>
</dbReference>
<dbReference type="InterPro" id="IPR054691">
    <property type="entry name" value="LeuA/HCS_post-cat"/>
</dbReference>
<evidence type="ECO:0000256" key="7">
    <source>
        <dbReference type="RuleBase" id="RU003523"/>
    </source>
</evidence>
<evidence type="ECO:0000313" key="11">
    <source>
        <dbReference type="Proteomes" id="UP000574067"/>
    </source>
</evidence>
<dbReference type="InterPro" id="IPR000891">
    <property type="entry name" value="PYR_CT"/>
</dbReference>
<proteinExistence type="inferred from homology"/>
<dbReference type="NCBIfam" id="TIGR02660">
    <property type="entry name" value="nifV_homocitr"/>
    <property type="match status" value="1"/>
</dbReference>
<dbReference type="Gene3D" id="3.20.20.70">
    <property type="entry name" value="Aldolase class I"/>
    <property type="match status" value="1"/>
</dbReference>
<gene>
    <name evidence="10" type="primary">nifV</name>
    <name evidence="10" type="ORF">HHL10_14035</name>
</gene>
<dbReference type="InterPro" id="IPR013785">
    <property type="entry name" value="Aldolase_TIM"/>
</dbReference>
<dbReference type="EC" id="2.3.3.14" evidence="3 8"/>
<comment type="function">
    <text evidence="1 8">This protein is a Fe-Mo-cofactor biosynthetic component.</text>
</comment>
<sequence>MKPYSFVLNDTTLRDGEQTAGVAFSDLEKLAIAHALDEAGVGEMEVGIPAMGMQEVELIRAIVASVKHARTMVWARMMYSDLEAALQCGAHIVHMSIAVSDQQISLKLRRNRAWVLATIAEFVDRARDAGAAVSVGFEDASRADGDFLCQAAQVAQAHGAIRVRFADTLGVLDPFSTYSSIARLHAETDLDIEIHAHDDLGLATANTLAALRAGATHASTTVNGLGERAGNAALEEVAMAARHLYGVDCGVDTQRLPMLSQLVAQAANRPVAAGKSIVGAAVFRHESGIHVDGLLKDRGNYEAFAPEELGRQHELVLGKHSGTHGVRAACTRLGLPLGEGQAERLLAGIRQLAVTRKQPLTDADLRHLHLNTATRQPLAA</sequence>
<evidence type="ECO:0000256" key="8">
    <source>
        <dbReference type="RuleBase" id="RU367143"/>
    </source>
</evidence>
<evidence type="ECO:0000256" key="3">
    <source>
        <dbReference type="ARBA" id="ARBA00012974"/>
    </source>
</evidence>
<dbReference type="GO" id="GO:0004410">
    <property type="term" value="F:homocitrate synthase activity"/>
    <property type="evidence" value="ECO:0007669"/>
    <property type="project" value="UniProtKB-UniRule"/>
</dbReference>
<evidence type="ECO:0000256" key="2">
    <source>
        <dbReference type="ARBA" id="ARBA00006154"/>
    </source>
</evidence>
<keyword evidence="11" id="KW-1185">Reference proteome</keyword>
<dbReference type="CDD" id="cd07939">
    <property type="entry name" value="DRE_TIM_NifV"/>
    <property type="match status" value="1"/>
</dbReference>
<dbReference type="PANTHER" id="PTHR42880">
    <property type="entry name" value="HOMOCITRATE SYNTHASE"/>
    <property type="match status" value="1"/>
</dbReference>
<keyword evidence="8" id="KW-0535">Nitrogen fixation</keyword>
<accession>A0A848F7M0</accession>
<dbReference type="InterPro" id="IPR013477">
    <property type="entry name" value="NifV/FrbC"/>
</dbReference>
<dbReference type="Pfam" id="PF22617">
    <property type="entry name" value="HCS_D2"/>
    <property type="match status" value="1"/>
</dbReference>
<evidence type="ECO:0000256" key="1">
    <source>
        <dbReference type="ARBA" id="ARBA00003050"/>
    </source>
</evidence>
<dbReference type="AlphaFoldDB" id="A0A848F7M0"/>
<dbReference type="Gene3D" id="1.10.238.260">
    <property type="match status" value="1"/>
</dbReference>
<keyword evidence="5 7" id="KW-0808">Transferase</keyword>
<reference evidence="10 11" key="1">
    <citation type="submission" date="2020-04" db="EMBL/GenBank/DDBJ databases">
        <title>Azohydromonas sp. isolated from soil.</title>
        <authorList>
            <person name="Dahal R.H."/>
        </authorList>
    </citation>
    <scope>NUCLEOTIDE SEQUENCE [LARGE SCALE GENOMIC DNA]</scope>
    <source>
        <strain evidence="10 11">G-1-1-14</strain>
    </source>
</reference>
<organism evidence="10 11">
    <name type="scientific">Azohydromonas caseinilytica</name>
    <dbReference type="NCBI Taxonomy" id="2728836"/>
    <lineage>
        <taxon>Bacteria</taxon>
        <taxon>Pseudomonadati</taxon>
        <taxon>Pseudomonadota</taxon>
        <taxon>Betaproteobacteria</taxon>
        <taxon>Burkholderiales</taxon>
        <taxon>Sphaerotilaceae</taxon>
        <taxon>Azohydromonas</taxon>
    </lineage>
</organism>
<comment type="catalytic activity">
    <reaction evidence="6 8">
        <text>acetyl-CoA + 2-oxoglutarate + H2O = (2R)-homocitrate + CoA + H(+)</text>
        <dbReference type="Rhea" id="RHEA:12929"/>
        <dbReference type="ChEBI" id="CHEBI:15377"/>
        <dbReference type="ChEBI" id="CHEBI:15378"/>
        <dbReference type="ChEBI" id="CHEBI:16810"/>
        <dbReference type="ChEBI" id="CHEBI:57287"/>
        <dbReference type="ChEBI" id="CHEBI:57288"/>
        <dbReference type="ChEBI" id="CHEBI:58884"/>
        <dbReference type="EC" id="2.3.3.14"/>
    </reaction>
</comment>
<dbReference type="EMBL" id="JABBFW010000008">
    <property type="protein sequence ID" value="NML16097.1"/>
    <property type="molecule type" value="Genomic_DNA"/>
</dbReference>
<keyword evidence="10" id="KW-0012">Acyltransferase</keyword>
<dbReference type="PROSITE" id="PS00815">
    <property type="entry name" value="AIPM_HOMOCIT_SYNTH_1"/>
    <property type="match status" value="1"/>
</dbReference>
<dbReference type="GO" id="GO:0009399">
    <property type="term" value="P:nitrogen fixation"/>
    <property type="evidence" value="ECO:0007669"/>
    <property type="project" value="UniProtKB-UniRule"/>
</dbReference>
<evidence type="ECO:0000259" key="9">
    <source>
        <dbReference type="PROSITE" id="PS50991"/>
    </source>
</evidence>
<dbReference type="Proteomes" id="UP000574067">
    <property type="component" value="Unassembled WGS sequence"/>
</dbReference>
<dbReference type="InterPro" id="IPR002034">
    <property type="entry name" value="AIPM/Hcit_synth_CS"/>
</dbReference>
<evidence type="ECO:0000256" key="5">
    <source>
        <dbReference type="ARBA" id="ARBA00022679"/>
    </source>
</evidence>
<evidence type="ECO:0000256" key="6">
    <source>
        <dbReference type="ARBA" id="ARBA00048019"/>
    </source>
</evidence>